<dbReference type="InterPro" id="IPR006083">
    <property type="entry name" value="PRK/URK"/>
</dbReference>
<dbReference type="InterPro" id="IPR027417">
    <property type="entry name" value="P-loop_NTPase"/>
</dbReference>
<dbReference type="PANTHER" id="PTHR10285">
    <property type="entry name" value="URIDINE KINASE"/>
    <property type="match status" value="1"/>
</dbReference>
<evidence type="ECO:0000313" key="3">
    <source>
        <dbReference type="Proteomes" id="UP000178305"/>
    </source>
</evidence>
<dbReference type="Proteomes" id="UP000178305">
    <property type="component" value="Unassembled WGS sequence"/>
</dbReference>
<reference evidence="2 3" key="1">
    <citation type="journal article" date="2016" name="Nat. Commun.">
        <title>Thousands of microbial genomes shed light on interconnected biogeochemical processes in an aquifer system.</title>
        <authorList>
            <person name="Anantharaman K."/>
            <person name="Brown C.T."/>
            <person name="Hug L.A."/>
            <person name="Sharon I."/>
            <person name="Castelle C.J."/>
            <person name="Probst A.J."/>
            <person name="Thomas B.C."/>
            <person name="Singh A."/>
            <person name="Wilkins M.J."/>
            <person name="Karaoz U."/>
            <person name="Brodie E.L."/>
            <person name="Williams K.H."/>
            <person name="Hubbard S.S."/>
            <person name="Banfield J.F."/>
        </authorList>
    </citation>
    <scope>NUCLEOTIDE SEQUENCE [LARGE SCALE GENOMIC DNA]</scope>
</reference>
<dbReference type="Pfam" id="PF00485">
    <property type="entry name" value="PRK"/>
    <property type="match status" value="1"/>
</dbReference>
<evidence type="ECO:0000259" key="1">
    <source>
        <dbReference type="Pfam" id="PF00485"/>
    </source>
</evidence>
<dbReference type="Gene3D" id="3.40.50.300">
    <property type="entry name" value="P-loop containing nucleotide triphosphate hydrolases"/>
    <property type="match status" value="1"/>
</dbReference>
<proteinExistence type="predicted"/>
<sequence>MDKMIVLVCGGSCSGKTVFANLFRNAMVLEMDHFYFGKKEMKPRPDGSFDFDAPESVDIAGCAAAVKELAQGKTVTIPVYDMKLSDRMGTQEIQAKPDDRFIVIPGIFSFHSPLRELGNLKIYLDTPREIRVARRMIRDVAKGRNDIDTLAWSITVEKNHQKYIEPVKQYADLVIPFSYNPVEFLV</sequence>
<dbReference type="GO" id="GO:0016301">
    <property type="term" value="F:kinase activity"/>
    <property type="evidence" value="ECO:0007669"/>
    <property type="project" value="InterPro"/>
</dbReference>
<dbReference type="EMBL" id="MFJY01000034">
    <property type="protein sequence ID" value="OGG27882.1"/>
    <property type="molecule type" value="Genomic_DNA"/>
</dbReference>
<accession>A0A1F6ATQ3</accession>
<dbReference type="AlphaFoldDB" id="A0A1F6ATQ3"/>
<comment type="caution">
    <text evidence="2">The sequence shown here is derived from an EMBL/GenBank/DDBJ whole genome shotgun (WGS) entry which is preliminary data.</text>
</comment>
<protein>
    <recommendedName>
        <fullName evidence="1">Phosphoribulokinase/uridine kinase domain-containing protein</fullName>
    </recommendedName>
</protein>
<dbReference type="SUPFAM" id="SSF52540">
    <property type="entry name" value="P-loop containing nucleoside triphosphate hydrolases"/>
    <property type="match status" value="1"/>
</dbReference>
<evidence type="ECO:0000313" key="2">
    <source>
        <dbReference type="EMBL" id="OGG27882.1"/>
    </source>
</evidence>
<organism evidence="2 3">
    <name type="scientific">Candidatus Gottesmanbacteria bacterium RIFCSPLOWO2_01_FULL_48_11</name>
    <dbReference type="NCBI Taxonomy" id="1798395"/>
    <lineage>
        <taxon>Bacteria</taxon>
        <taxon>Candidatus Gottesmaniibacteriota</taxon>
    </lineage>
</organism>
<dbReference type="GO" id="GO:0005524">
    <property type="term" value="F:ATP binding"/>
    <property type="evidence" value="ECO:0007669"/>
    <property type="project" value="InterPro"/>
</dbReference>
<dbReference type="PRINTS" id="PR00988">
    <property type="entry name" value="URIDINKINASE"/>
</dbReference>
<feature type="domain" description="Phosphoribulokinase/uridine kinase" evidence="1">
    <location>
        <begin position="6"/>
        <end position="176"/>
    </location>
</feature>
<gene>
    <name evidence="2" type="ORF">A3A64_04210</name>
</gene>
<name>A0A1F6ATQ3_9BACT</name>